<dbReference type="GO" id="GO:0003723">
    <property type="term" value="F:RNA binding"/>
    <property type="evidence" value="ECO:0007669"/>
    <property type="project" value="UniProtKB-UniRule"/>
</dbReference>
<sequence>MQSAARPNILSGDIVCSSDSRRVYKDKFLRNLKDNGTADPCKTVATMKAFLQMEAAELCQVQAQHGETDSLVSGVALQVDWAVPKVGSWPRNPAGGTLTMPASRGERDKNEVFVCQLPWNISEEFLKAAMENFGPTTRISLGTRSDGKPLGLAWVTFKSSEAAAKAIRCKNLAFPRASGENVPVVMIKLETHSTQPKQGAANQALGFVFLPINNINANALSVSIEDLITLNLDSAASDLLGNHPAFAQTPCTPTTWSGIDGGKIAGSGSEGSISGTSEVPVVYTTPPIEHKLQATHNLLSVNDVLTKNKFSILFDHSDMSASIGFFPADGPRQVFAKAADGLDLVLSDKTNNSEATCNCEACVLAKMYRLPHPCSLGARYQPDSLLEVVTADLMKCTPCTASSLRNLAHCPPTQSPALTSAL</sequence>
<dbReference type="CDD" id="cd00590">
    <property type="entry name" value="RRM_SF"/>
    <property type="match status" value="1"/>
</dbReference>
<dbReference type="SMART" id="SM00360">
    <property type="entry name" value="RRM"/>
    <property type="match status" value="1"/>
</dbReference>
<evidence type="ECO:0000256" key="1">
    <source>
        <dbReference type="PROSITE-ProRule" id="PRU00176"/>
    </source>
</evidence>
<dbReference type="PROSITE" id="PS50102">
    <property type="entry name" value="RRM"/>
    <property type="match status" value="1"/>
</dbReference>
<dbReference type="Pfam" id="PF00076">
    <property type="entry name" value="RRM_1"/>
    <property type="match status" value="1"/>
</dbReference>
<proteinExistence type="predicted"/>
<organism evidence="3 4">
    <name type="scientific">Chytriomyces confervae</name>
    <dbReference type="NCBI Taxonomy" id="246404"/>
    <lineage>
        <taxon>Eukaryota</taxon>
        <taxon>Fungi</taxon>
        <taxon>Fungi incertae sedis</taxon>
        <taxon>Chytridiomycota</taxon>
        <taxon>Chytridiomycota incertae sedis</taxon>
        <taxon>Chytridiomycetes</taxon>
        <taxon>Chytridiales</taxon>
        <taxon>Chytriomycetaceae</taxon>
        <taxon>Chytriomyces</taxon>
    </lineage>
</organism>
<dbReference type="SUPFAM" id="SSF54928">
    <property type="entry name" value="RNA-binding domain, RBD"/>
    <property type="match status" value="1"/>
</dbReference>
<evidence type="ECO:0000313" key="3">
    <source>
        <dbReference type="EMBL" id="TPX54790.1"/>
    </source>
</evidence>
<gene>
    <name evidence="3" type="ORF">CcCBS67573_g09536</name>
</gene>
<protein>
    <recommendedName>
        <fullName evidence="2">RRM domain-containing protein</fullName>
    </recommendedName>
</protein>
<evidence type="ECO:0000259" key="2">
    <source>
        <dbReference type="PROSITE" id="PS50102"/>
    </source>
</evidence>
<dbReference type="InterPro" id="IPR012677">
    <property type="entry name" value="Nucleotide-bd_a/b_plait_sf"/>
</dbReference>
<evidence type="ECO:0000313" key="4">
    <source>
        <dbReference type="Proteomes" id="UP000320333"/>
    </source>
</evidence>
<dbReference type="Proteomes" id="UP000320333">
    <property type="component" value="Unassembled WGS sequence"/>
</dbReference>
<dbReference type="EMBL" id="QEAP01000876">
    <property type="protein sequence ID" value="TPX54790.1"/>
    <property type="molecule type" value="Genomic_DNA"/>
</dbReference>
<dbReference type="Gene3D" id="3.30.70.330">
    <property type="match status" value="1"/>
</dbReference>
<name>A0A507DV77_9FUNG</name>
<reference evidence="3 4" key="1">
    <citation type="journal article" date="2019" name="Sci. Rep.">
        <title>Comparative genomics of chytrid fungi reveal insights into the obligate biotrophic and pathogenic lifestyle of Synchytrium endobioticum.</title>
        <authorList>
            <person name="van de Vossenberg B.T.L.H."/>
            <person name="Warris S."/>
            <person name="Nguyen H.D.T."/>
            <person name="van Gent-Pelzer M.P.E."/>
            <person name="Joly D.L."/>
            <person name="van de Geest H.C."/>
            <person name="Bonants P.J.M."/>
            <person name="Smith D.S."/>
            <person name="Levesque C.A."/>
            <person name="van der Lee T.A.J."/>
        </authorList>
    </citation>
    <scope>NUCLEOTIDE SEQUENCE [LARGE SCALE GENOMIC DNA]</scope>
    <source>
        <strain evidence="3 4">CBS 675.73</strain>
    </source>
</reference>
<accession>A0A507DV77</accession>
<keyword evidence="1" id="KW-0694">RNA-binding</keyword>
<dbReference type="AlphaFoldDB" id="A0A507DV77"/>
<dbReference type="OrthoDB" id="1875751at2759"/>
<dbReference type="InterPro" id="IPR000504">
    <property type="entry name" value="RRM_dom"/>
</dbReference>
<feature type="domain" description="RRM" evidence="2">
    <location>
        <begin position="110"/>
        <end position="194"/>
    </location>
</feature>
<comment type="caution">
    <text evidence="3">The sequence shown here is derived from an EMBL/GenBank/DDBJ whole genome shotgun (WGS) entry which is preliminary data.</text>
</comment>
<dbReference type="InterPro" id="IPR035979">
    <property type="entry name" value="RBD_domain_sf"/>
</dbReference>
<keyword evidence="4" id="KW-1185">Reference proteome</keyword>